<proteinExistence type="inferred from homology"/>
<dbReference type="Pfam" id="PF01515">
    <property type="entry name" value="PTA_PTB"/>
    <property type="match status" value="1"/>
</dbReference>
<dbReference type="InterPro" id="IPR050500">
    <property type="entry name" value="Phos_Acetyltrans/Butyryltrans"/>
</dbReference>
<dbReference type="SUPFAM" id="SSF53659">
    <property type="entry name" value="Isocitrate/Isopropylmalate dehydrogenase-like"/>
    <property type="match status" value="1"/>
</dbReference>
<keyword evidence="2 5" id="KW-0808">Transferase</keyword>
<keyword evidence="6" id="KW-1185">Reference proteome</keyword>
<dbReference type="RefSeq" id="WP_199567033.1">
    <property type="nucleotide sequence ID" value="NZ_JAENBP010000001.1"/>
</dbReference>
<evidence type="ECO:0000256" key="1">
    <source>
        <dbReference type="ARBA" id="ARBA00005656"/>
    </source>
</evidence>
<comment type="caution">
    <text evidence="5">The sequence shown here is derived from an EMBL/GenBank/DDBJ whole genome shotgun (WGS) entry which is preliminary data.</text>
</comment>
<feature type="domain" description="Phosphate acetyl/butaryl transferase" evidence="4">
    <location>
        <begin position="83"/>
        <end position="296"/>
    </location>
</feature>
<dbReference type="PIRSF" id="PIRSF000428">
    <property type="entry name" value="P_Ac_trans"/>
    <property type="match status" value="1"/>
</dbReference>
<dbReference type="GO" id="GO:0016746">
    <property type="term" value="F:acyltransferase activity"/>
    <property type="evidence" value="ECO:0007669"/>
    <property type="project" value="UniProtKB-KW"/>
</dbReference>
<accession>A0A934P8V2</accession>
<dbReference type="InterPro" id="IPR002505">
    <property type="entry name" value="PTA_PTB"/>
</dbReference>
<dbReference type="Proteomes" id="UP000644875">
    <property type="component" value="Unassembled WGS sequence"/>
</dbReference>
<evidence type="ECO:0000313" key="5">
    <source>
        <dbReference type="EMBL" id="MBJ8349101.1"/>
    </source>
</evidence>
<organism evidence="5 6">
    <name type="scientific">Streptococcus zalophi</name>
    <dbReference type="NCBI Taxonomy" id="640031"/>
    <lineage>
        <taxon>Bacteria</taxon>
        <taxon>Bacillati</taxon>
        <taxon>Bacillota</taxon>
        <taxon>Bacilli</taxon>
        <taxon>Lactobacillales</taxon>
        <taxon>Streptococcaceae</taxon>
        <taxon>Streptococcus</taxon>
    </lineage>
</organism>
<sequence length="304" mass="33111">MSLLIDKLLEARPEIKTSKNPMHLVVVKAADDEVLSSVERAILEKRIYAYFIDDEKQLKEKMSHYDIADDSFEIINIADEQEAAFKAVELVREKKAQAILKGHLPTGKVLKEVVNRETGIKKADTLSHVAVLSMPSLNHLIAVTDGGLILQADRDNAKVIIKNAREVMTALKVTPIKVSLLSAAETVIPKLPSSVMESLVAEDYQEQNDIIVEGPLSIDLSLSKESAKEKAYSGKIQGDANILVAPDIVTGNVFSKSLTLFGGSEMAGIIMGAKAPVIITSRSSSFEEKYASILLAQILMLDAD</sequence>
<protein>
    <submittedName>
        <fullName evidence="5">Phosphate acetyl/butyryl transferase</fullName>
    </submittedName>
</protein>
<evidence type="ECO:0000259" key="4">
    <source>
        <dbReference type="Pfam" id="PF01515"/>
    </source>
</evidence>
<keyword evidence="3" id="KW-0012">Acyltransferase</keyword>
<gene>
    <name evidence="5" type="ORF">JHK64_00465</name>
</gene>
<comment type="similarity">
    <text evidence="1">Belongs to the phosphate acetyltransferase and butyryltransferase family.</text>
</comment>
<dbReference type="AlphaFoldDB" id="A0A934P8V2"/>
<dbReference type="PANTHER" id="PTHR43356:SF2">
    <property type="entry name" value="PHOSPHATE ACETYLTRANSFERASE"/>
    <property type="match status" value="1"/>
</dbReference>
<evidence type="ECO:0000256" key="2">
    <source>
        <dbReference type="ARBA" id="ARBA00022679"/>
    </source>
</evidence>
<name>A0A934P8V2_9STRE</name>
<reference evidence="5 6" key="1">
    <citation type="journal article" date="2021" name="Int. J. Syst. Evol. Microbiol.">
        <title>Streptococcus vicugnae sp. nov., isolated from faeces of alpacas (Vicugna pacos) and cattle (Bos taurus), Streptococcus zalophi sp. nov., and Streptococcus pacificus sp. nov., isolated from respiratory tract of California sea lions (Zalophus californianus).</title>
        <authorList>
            <person name="Volokhov D.V."/>
            <person name="Zagorodnyaya T.A."/>
            <person name="Shen Z."/>
            <person name="Blom J."/>
            <person name="Furtak V.A."/>
            <person name="Eisenberg T."/>
            <person name="Fan P."/>
            <person name="Jeong K.C."/>
            <person name="Gao Y."/>
            <person name="Zhang S."/>
            <person name="Amselle M."/>
        </authorList>
    </citation>
    <scope>NUCLEOTIDE SEQUENCE [LARGE SCALE GENOMIC DNA]</scope>
    <source>
        <strain evidence="6">CSL7508-lung</strain>
    </source>
</reference>
<evidence type="ECO:0000313" key="6">
    <source>
        <dbReference type="Proteomes" id="UP000644875"/>
    </source>
</evidence>
<dbReference type="InterPro" id="IPR012147">
    <property type="entry name" value="P_Ac_Bu_trans"/>
</dbReference>
<dbReference type="EMBL" id="JAENBP010000001">
    <property type="protein sequence ID" value="MBJ8349101.1"/>
    <property type="molecule type" value="Genomic_DNA"/>
</dbReference>
<evidence type="ECO:0000256" key="3">
    <source>
        <dbReference type="ARBA" id="ARBA00023315"/>
    </source>
</evidence>
<dbReference type="PANTHER" id="PTHR43356">
    <property type="entry name" value="PHOSPHATE ACETYLTRANSFERASE"/>
    <property type="match status" value="1"/>
</dbReference>
<dbReference type="Gene3D" id="3.40.718.10">
    <property type="entry name" value="Isopropylmalate Dehydrogenase"/>
    <property type="match status" value="1"/>
</dbReference>